<gene>
    <name evidence="1" type="ORF">GCM10010346_60340</name>
</gene>
<keyword evidence="2" id="KW-1185">Reference proteome</keyword>
<dbReference type="EMBL" id="BMVO01000032">
    <property type="protein sequence ID" value="GHB28733.1"/>
    <property type="molecule type" value="Genomic_DNA"/>
</dbReference>
<sequence>MREFRADPVAYMEQRASTLRSGDLDEEEARLMKQKNRRIRVALSDLLHFFRTK</sequence>
<evidence type="ECO:0000313" key="1">
    <source>
        <dbReference type="EMBL" id="GHB28733.1"/>
    </source>
</evidence>
<organism evidence="1 2">
    <name type="scientific">Streptomyces chryseus</name>
    <dbReference type="NCBI Taxonomy" id="68186"/>
    <lineage>
        <taxon>Bacteria</taxon>
        <taxon>Bacillati</taxon>
        <taxon>Actinomycetota</taxon>
        <taxon>Actinomycetes</taxon>
        <taxon>Kitasatosporales</taxon>
        <taxon>Streptomycetaceae</taxon>
        <taxon>Streptomyces</taxon>
    </lineage>
</organism>
<name>A0ABQ3E7C6_9ACTN</name>
<protein>
    <submittedName>
        <fullName evidence="1">Uncharacterized protein</fullName>
    </submittedName>
</protein>
<reference evidence="2" key="1">
    <citation type="journal article" date="2019" name="Int. J. Syst. Evol. Microbiol.">
        <title>The Global Catalogue of Microorganisms (GCM) 10K type strain sequencing project: providing services to taxonomists for standard genome sequencing and annotation.</title>
        <authorList>
            <consortium name="The Broad Institute Genomics Platform"/>
            <consortium name="The Broad Institute Genome Sequencing Center for Infectious Disease"/>
            <person name="Wu L."/>
            <person name="Ma J."/>
        </authorList>
    </citation>
    <scope>NUCLEOTIDE SEQUENCE [LARGE SCALE GENOMIC DNA]</scope>
    <source>
        <strain evidence="2">JCM 4737</strain>
    </source>
</reference>
<accession>A0ABQ3E7C6</accession>
<dbReference type="Proteomes" id="UP000599437">
    <property type="component" value="Unassembled WGS sequence"/>
</dbReference>
<evidence type="ECO:0000313" key="2">
    <source>
        <dbReference type="Proteomes" id="UP000599437"/>
    </source>
</evidence>
<comment type="caution">
    <text evidence="1">The sequence shown here is derived from an EMBL/GenBank/DDBJ whole genome shotgun (WGS) entry which is preliminary data.</text>
</comment>
<proteinExistence type="predicted"/>